<accession>A0A6P5X3U0</accession>
<evidence type="ECO:0000313" key="3">
    <source>
        <dbReference type="RefSeq" id="XP_022722858.1"/>
    </source>
</evidence>
<feature type="compositionally biased region" description="Polar residues" evidence="1">
    <location>
        <begin position="1"/>
        <end position="13"/>
    </location>
</feature>
<dbReference type="Proteomes" id="UP000515121">
    <property type="component" value="Unplaced"/>
</dbReference>
<dbReference type="GeneID" id="111279999"/>
<dbReference type="RefSeq" id="XP_022722858.1">
    <property type="nucleotide sequence ID" value="XM_022867123.1"/>
</dbReference>
<sequence length="1067" mass="118040">MGNEMGNNNTSGLRQEDYSAQEKSQQEVAHADDLKGQNHLVPATQDLNSDDQKTDDKEEDDMTTEGKKSLQDDDKGQNHEDIYVNEKETGLASINQEGEAELHDDNRNQDEKEQDYNMTPEAKEKSLQEAAYADEAEEQDHLVPSAEDKSTNGNETELASSEPDGMASSNVENQKQDEKEKENSTKAEEIPLQEAASTVETNAEAHIVPPAGDESTHGIETGLVSSDHDGRACPSVDNQKQDEKEEDFNINDEAKEKSSQEAASKDVVERQDHLLPAFEDKNSHGNETGLISSDPEGTDPHCDNRKQQEKDEDNTDAELLPKDDHEDDIEEKNLTIPTAEGEDCSINTEAEAELGSGDPLVVGDALDDQTIEGREQGRTELHPPDESTKVEEKPSEAFNEGCETQPASSSKNLGDHEIQKESSFRENLSGTRHHFENQNSMMKEDEGTRNAIPDAASSTSDDSVPQEPAVLEPEEHELAKIHTKQLVQVCNGPLQSEEMIIPSLTCQDQENGFILDSSISTDMVESPDPSLEVEKERDDFLVKEMAAKKVASEEKFELKDGDEVGNYHLGNITTITTDLPNGVGAKCNEEFPSEMNSMKNDSPESQLEAYLSGETLKFLVEVSKTEEKGIVLSQKATLVKKESENEYSKYFHLQIQSGEESIEKLDVQGSEEGSNIDEQNASPPQFVMNGCQNEEKRCLLEQQKDTQKVQLVTDPAVISADIFLTDQKYNEEDSEEKKMVEAMDKKIEDSKPIGNDTPSRENEVQFISRSHPIEQAEAFFSPSPFLHVLTEKKKHDSYAECKKVQNSNESMAEVIQESSGEYSTTEASSFANQNLTEKNVVSIVELTGQKPLWDLSECPKPTAVIMAETMPSLKQSSQQCAIVETPAIANGEYYQQESVGRFSTESNPDNMSIHAQMRKSPSFDLDLRNDARAEESDQTPLLYQDKTTIESFSGQADVADPGKPVANTEYGKNSSQYEAMPVEEKVVTLETSDSEKSKTPFPGFSKEEEEADQMLISPKKGDNQSTAKKTTKVSAKEVTSSSTKGKGKRKPRTSLFGTCMCCATVIN</sequence>
<keyword evidence="2" id="KW-1185">Reference proteome</keyword>
<feature type="compositionally biased region" description="Basic and acidic residues" evidence="1">
    <location>
        <begin position="298"/>
        <end position="309"/>
    </location>
</feature>
<feature type="region of interest" description="Disordered" evidence="1">
    <location>
        <begin position="953"/>
        <end position="1054"/>
    </location>
</feature>
<proteinExistence type="predicted"/>
<feature type="compositionally biased region" description="Basic and acidic residues" evidence="1">
    <location>
        <begin position="252"/>
        <end position="284"/>
    </location>
</feature>
<feature type="compositionally biased region" description="Basic and acidic residues" evidence="1">
    <location>
        <begin position="413"/>
        <end position="424"/>
    </location>
</feature>
<feature type="compositionally biased region" description="Basic and acidic residues" evidence="1">
    <location>
        <begin position="982"/>
        <end position="998"/>
    </location>
</feature>
<dbReference type="KEGG" id="dzi:111279999"/>
<reference evidence="3" key="1">
    <citation type="submission" date="2025-08" db="UniProtKB">
        <authorList>
            <consortium name="RefSeq"/>
        </authorList>
    </citation>
    <scope>IDENTIFICATION</scope>
    <source>
        <tissue evidence="3">Fruit stalk</tissue>
    </source>
</reference>
<feature type="compositionally biased region" description="Low complexity" evidence="1">
    <location>
        <begin position="1025"/>
        <end position="1044"/>
    </location>
</feature>
<dbReference type="AlphaFoldDB" id="A0A6P5X3U0"/>
<organism evidence="2 3">
    <name type="scientific">Durio zibethinus</name>
    <name type="common">Durian</name>
    <dbReference type="NCBI Taxonomy" id="66656"/>
    <lineage>
        <taxon>Eukaryota</taxon>
        <taxon>Viridiplantae</taxon>
        <taxon>Streptophyta</taxon>
        <taxon>Embryophyta</taxon>
        <taxon>Tracheophyta</taxon>
        <taxon>Spermatophyta</taxon>
        <taxon>Magnoliopsida</taxon>
        <taxon>eudicotyledons</taxon>
        <taxon>Gunneridae</taxon>
        <taxon>Pentapetalae</taxon>
        <taxon>rosids</taxon>
        <taxon>malvids</taxon>
        <taxon>Malvales</taxon>
        <taxon>Malvaceae</taxon>
        <taxon>Helicteroideae</taxon>
        <taxon>Durio</taxon>
    </lineage>
</organism>
<name>A0A6P5X3U0_DURZI</name>
<feature type="compositionally biased region" description="Basic and acidic residues" evidence="1">
    <location>
        <begin position="174"/>
        <end position="189"/>
    </location>
</feature>
<evidence type="ECO:0000256" key="1">
    <source>
        <dbReference type="SAM" id="MobiDB-lite"/>
    </source>
</evidence>
<feature type="region of interest" description="Disordered" evidence="1">
    <location>
        <begin position="1"/>
        <end position="470"/>
    </location>
</feature>
<feature type="compositionally biased region" description="Basic and acidic residues" evidence="1">
    <location>
        <begin position="64"/>
        <end position="89"/>
    </location>
</feature>
<gene>
    <name evidence="3" type="primary">LOC111279999</name>
</gene>
<dbReference type="OrthoDB" id="1681423at2759"/>
<protein>
    <submittedName>
        <fullName evidence="3">Myb-like protein X isoform X1</fullName>
    </submittedName>
</protein>
<feature type="compositionally biased region" description="Basic and acidic residues" evidence="1">
    <location>
        <begin position="371"/>
        <end position="395"/>
    </location>
</feature>
<feature type="compositionally biased region" description="Basic and acidic residues" evidence="1">
    <location>
        <begin position="100"/>
        <end position="127"/>
    </location>
</feature>
<evidence type="ECO:0000313" key="2">
    <source>
        <dbReference type="Proteomes" id="UP000515121"/>
    </source>
</evidence>